<dbReference type="Pfam" id="PF09844">
    <property type="entry name" value="DUF2071"/>
    <property type="match status" value="1"/>
</dbReference>
<comment type="caution">
    <text evidence="2">The sequence shown here is derived from an EMBL/GenBank/DDBJ whole genome shotgun (WGS) entry which is preliminary data.</text>
</comment>
<feature type="region of interest" description="Disordered" evidence="1">
    <location>
        <begin position="160"/>
        <end position="251"/>
    </location>
</feature>
<accession>A0ABV9WGG4</accession>
<feature type="compositionally biased region" description="Low complexity" evidence="1">
    <location>
        <begin position="237"/>
        <end position="247"/>
    </location>
</feature>
<sequence length="335" mass="35548">MLHAIRRHPLPMRTRFGHSLVLTYALPPAVLEPLLPAGLTLDTYTAPNGTTHGFVAVGIVSTLGLRPAPLPAGLGLDAVLTGYRIFTRFPTPAGKTMRGLYILRSDTHRPALAAVGNLLTRYRYHLARVRLTLDGTTLTATVDSRDGGADLTVIADLASRPAPLPPGSPFDAEPPIPRTSPPTPRTPGSPVDAGSMSAASSRSPFDAASASVRIRSGGSARRDSLLGTVHHPRKSISESVTSPSPSVGAGAARRFAGPLPYTFDHEAATNSIIVVKAHRSAWTPEPVAVRVTRQTFLERGPFTGTEPILAQAFHVADLDYGWHRGVRRGLDGSVQ</sequence>
<organism evidence="2 3">
    <name type="scientific">Dactylosporangium cerinum</name>
    <dbReference type="NCBI Taxonomy" id="1434730"/>
    <lineage>
        <taxon>Bacteria</taxon>
        <taxon>Bacillati</taxon>
        <taxon>Actinomycetota</taxon>
        <taxon>Actinomycetes</taxon>
        <taxon>Micromonosporales</taxon>
        <taxon>Micromonosporaceae</taxon>
        <taxon>Dactylosporangium</taxon>
    </lineage>
</organism>
<protein>
    <submittedName>
        <fullName evidence="2">DUF2071 domain-containing protein</fullName>
    </submittedName>
</protein>
<evidence type="ECO:0000313" key="2">
    <source>
        <dbReference type="EMBL" id="MFC5006587.1"/>
    </source>
</evidence>
<evidence type="ECO:0000256" key="1">
    <source>
        <dbReference type="SAM" id="MobiDB-lite"/>
    </source>
</evidence>
<reference evidence="3" key="1">
    <citation type="journal article" date="2019" name="Int. J. Syst. Evol. Microbiol.">
        <title>The Global Catalogue of Microorganisms (GCM) 10K type strain sequencing project: providing services to taxonomists for standard genome sequencing and annotation.</title>
        <authorList>
            <consortium name="The Broad Institute Genomics Platform"/>
            <consortium name="The Broad Institute Genome Sequencing Center for Infectious Disease"/>
            <person name="Wu L."/>
            <person name="Ma J."/>
        </authorList>
    </citation>
    <scope>NUCLEOTIDE SEQUENCE [LARGE SCALE GENOMIC DNA]</scope>
    <source>
        <strain evidence="3">CGMCC 4.7152</strain>
    </source>
</reference>
<evidence type="ECO:0000313" key="3">
    <source>
        <dbReference type="Proteomes" id="UP001595912"/>
    </source>
</evidence>
<dbReference type="RefSeq" id="WP_380127217.1">
    <property type="nucleotide sequence ID" value="NZ_JBHSIU010000105.1"/>
</dbReference>
<gene>
    <name evidence="2" type="ORF">ACFPIJ_53295</name>
</gene>
<name>A0ABV9WGG4_9ACTN</name>
<dbReference type="InterPro" id="IPR018644">
    <property type="entry name" value="DUF2071"/>
</dbReference>
<keyword evidence="3" id="KW-1185">Reference proteome</keyword>
<feature type="compositionally biased region" description="Pro residues" evidence="1">
    <location>
        <begin position="162"/>
        <end position="187"/>
    </location>
</feature>
<dbReference type="Proteomes" id="UP001595912">
    <property type="component" value="Unassembled WGS sequence"/>
</dbReference>
<proteinExistence type="predicted"/>
<dbReference type="EMBL" id="JBHSIU010000105">
    <property type="protein sequence ID" value="MFC5006587.1"/>
    <property type="molecule type" value="Genomic_DNA"/>
</dbReference>